<keyword evidence="2" id="KW-1185">Reference proteome</keyword>
<gene>
    <name evidence="1" type="ORF">OJAV_G00084880</name>
</gene>
<accession>A0A3S2MVH2</accession>
<protein>
    <submittedName>
        <fullName evidence="1">Uncharacterized protein</fullName>
    </submittedName>
</protein>
<name>A0A3S2MVH2_ORYJA</name>
<dbReference type="Proteomes" id="UP000283210">
    <property type="component" value="Chromosome 9"/>
</dbReference>
<organism evidence="1 2">
    <name type="scientific">Oryzias javanicus</name>
    <name type="common">Javanese ricefish</name>
    <name type="synonym">Aplocheilus javanicus</name>
    <dbReference type="NCBI Taxonomy" id="123683"/>
    <lineage>
        <taxon>Eukaryota</taxon>
        <taxon>Metazoa</taxon>
        <taxon>Chordata</taxon>
        <taxon>Craniata</taxon>
        <taxon>Vertebrata</taxon>
        <taxon>Euteleostomi</taxon>
        <taxon>Actinopterygii</taxon>
        <taxon>Neopterygii</taxon>
        <taxon>Teleostei</taxon>
        <taxon>Neoteleostei</taxon>
        <taxon>Acanthomorphata</taxon>
        <taxon>Ovalentaria</taxon>
        <taxon>Atherinomorphae</taxon>
        <taxon>Beloniformes</taxon>
        <taxon>Adrianichthyidae</taxon>
        <taxon>Oryziinae</taxon>
        <taxon>Oryzias</taxon>
    </lineage>
</organism>
<evidence type="ECO:0000313" key="2">
    <source>
        <dbReference type="Proteomes" id="UP000283210"/>
    </source>
</evidence>
<evidence type="ECO:0000313" key="1">
    <source>
        <dbReference type="EMBL" id="RVE67752.1"/>
    </source>
</evidence>
<dbReference type="AlphaFoldDB" id="A0A3S2MVH2"/>
<reference evidence="1 2" key="2">
    <citation type="submission" date="2019-01" db="EMBL/GenBank/DDBJ databases">
        <title>A chromosome length genome reference of the Java medaka (oryzias javanicus).</title>
        <authorList>
            <person name="Herpin A."/>
            <person name="Takehana Y."/>
            <person name="Naruse K."/>
            <person name="Ansai S."/>
            <person name="Kawaguchi M."/>
        </authorList>
    </citation>
    <scope>NUCLEOTIDE SEQUENCE [LARGE SCALE GENOMIC DNA]</scope>
    <source>
        <strain evidence="1">RS831</strain>
        <tissue evidence="1">Whole body</tissue>
    </source>
</reference>
<sequence>MQERMEGTRVDRRVEHALSEAQTLRSIDVITEHEPITSCTRRCSSVFPAAGRSRQRQRLVRRLTNRGFQAARIRGQTACLCCLGEQKECGVTSSSLSVFRLSKVRSSVLKDFVVRFMFEDISPASGRTPSL</sequence>
<dbReference type="EMBL" id="CM012445">
    <property type="protein sequence ID" value="RVE67752.1"/>
    <property type="molecule type" value="Genomic_DNA"/>
</dbReference>
<reference evidence="1 2" key="1">
    <citation type="submission" date="2018-11" db="EMBL/GenBank/DDBJ databases">
        <authorList>
            <person name="Lopez-Roques C."/>
            <person name="Donnadieu C."/>
            <person name="Bouchez O."/>
            <person name="Klopp C."/>
            <person name="Cabau C."/>
            <person name="Zahm M."/>
        </authorList>
    </citation>
    <scope>NUCLEOTIDE SEQUENCE [LARGE SCALE GENOMIC DNA]</scope>
    <source>
        <strain evidence="1">RS831</strain>
        <tissue evidence="1">Whole body</tissue>
    </source>
</reference>
<proteinExistence type="predicted"/>